<name>A0A6A5XDJ7_9PLEO</name>
<dbReference type="Proteomes" id="UP000799778">
    <property type="component" value="Unassembled WGS sequence"/>
</dbReference>
<dbReference type="EMBL" id="ML978075">
    <property type="protein sequence ID" value="KAF2010943.1"/>
    <property type="molecule type" value="Genomic_DNA"/>
</dbReference>
<feature type="chain" id="PRO_5025366497" description="Secreted protein" evidence="1">
    <location>
        <begin position="18"/>
        <end position="82"/>
    </location>
</feature>
<evidence type="ECO:0008006" key="4">
    <source>
        <dbReference type="Google" id="ProtNLM"/>
    </source>
</evidence>
<evidence type="ECO:0000313" key="3">
    <source>
        <dbReference type="Proteomes" id="UP000799778"/>
    </source>
</evidence>
<accession>A0A6A5XDJ7</accession>
<sequence>MAFFEGLAGFLVALSICGNVRLPTSLPTACLSTCGLRRLSKKLASEKGILPRCSTMPSIRSAYAFLWYDEYLANCRNQEITT</sequence>
<evidence type="ECO:0000313" key="2">
    <source>
        <dbReference type="EMBL" id="KAF2010943.1"/>
    </source>
</evidence>
<feature type="signal peptide" evidence="1">
    <location>
        <begin position="1"/>
        <end position="17"/>
    </location>
</feature>
<gene>
    <name evidence="2" type="ORF">BU24DRAFT_427141</name>
</gene>
<protein>
    <recommendedName>
        <fullName evidence="4">Secreted protein</fullName>
    </recommendedName>
</protein>
<keyword evidence="3" id="KW-1185">Reference proteome</keyword>
<dbReference type="GeneID" id="54286548"/>
<reference evidence="2" key="1">
    <citation type="journal article" date="2020" name="Stud. Mycol.">
        <title>101 Dothideomycetes genomes: a test case for predicting lifestyles and emergence of pathogens.</title>
        <authorList>
            <person name="Haridas S."/>
            <person name="Albert R."/>
            <person name="Binder M."/>
            <person name="Bloem J."/>
            <person name="Labutti K."/>
            <person name="Salamov A."/>
            <person name="Andreopoulos B."/>
            <person name="Baker S."/>
            <person name="Barry K."/>
            <person name="Bills G."/>
            <person name="Bluhm B."/>
            <person name="Cannon C."/>
            <person name="Castanera R."/>
            <person name="Culley D."/>
            <person name="Daum C."/>
            <person name="Ezra D."/>
            <person name="Gonzalez J."/>
            <person name="Henrissat B."/>
            <person name="Kuo A."/>
            <person name="Liang C."/>
            <person name="Lipzen A."/>
            <person name="Lutzoni F."/>
            <person name="Magnuson J."/>
            <person name="Mondo S."/>
            <person name="Nolan M."/>
            <person name="Ohm R."/>
            <person name="Pangilinan J."/>
            <person name="Park H.-J."/>
            <person name="Ramirez L."/>
            <person name="Alfaro M."/>
            <person name="Sun H."/>
            <person name="Tritt A."/>
            <person name="Yoshinaga Y."/>
            <person name="Zwiers L.-H."/>
            <person name="Turgeon B."/>
            <person name="Goodwin S."/>
            <person name="Spatafora J."/>
            <person name="Crous P."/>
            <person name="Grigoriev I."/>
        </authorList>
    </citation>
    <scope>NUCLEOTIDE SEQUENCE</scope>
    <source>
        <strain evidence="2">CBS 175.79</strain>
    </source>
</reference>
<dbReference type="RefSeq" id="XP_033379282.1">
    <property type="nucleotide sequence ID" value="XM_033529151.1"/>
</dbReference>
<keyword evidence="1" id="KW-0732">Signal</keyword>
<proteinExistence type="predicted"/>
<evidence type="ECO:0000256" key="1">
    <source>
        <dbReference type="SAM" id="SignalP"/>
    </source>
</evidence>
<organism evidence="2 3">
    <name type="scientific">Aaosphaeria arxii CBS 175.79</name>
    <dbReference type="NCBI Taxonomy" id="1450172"/>
    <lineage>
        <taxon>Eukaryota</taxon>
        <taxon>Fungi</taxon>
        <taxon>Dikarya</taxon>
        <taxon>Ascomycota</taxon>
        <taxon>Pezizomycotina</taxon>
        <taxon>Dothideomycetes</taxon>
        <taxon>Pleosporomycetidae</taxon>
        <taxon>Pleosporales</taxon>
        <taxon>Pleosporales incertae sedis</taxon>
        <taxon>Aaosphaeria</taxon>
    </lineage>
</organism>
<dbReference type="AlphaFoldDB" id="A0A6A5XDJ7"/>